<dbReference type="AlphaFoldDB" id="A0A923NR48"/>
<dbReference type="GO" id="GO:0003677">
    <property type="term" value="F:DNA binding"/>
    <property type="evidence" value="ECO:0007669"/>
    <property type="project" value="InterPro"/>
</dbReference>
<dbReference type="GO" id="GO:0005524">
    <property type="term" value="F:ATP binding"/>
    <property type="evidence" value="ECO:0007669"/>
    <property type="project" value="UniProtKB-KW"/>
</dbReference>
<dbReference type="Pfam" id="PF16326">
    <property type="entry name" value="ABC_tran_CTD"/>
    <property type="match status" value="1"/>
</dbReference>
<keyword evidence="3" id="KW-0067">ATP-binding</keyword>
<dbReference type="Gene3D" id="3.40.50.300">
    <property type="entry name" value="P-loop containing nucleotide triphosphate hydrolases"/>
    <property type="match status" value="2"/>
</dbReference>
<dbReference type="FunFam" id="3.40.50.300:FF:000309">
    <property type="entry name" value="ABC transporter ATP-binding protein"/>
    <property type="match status" value="1"/>
</dbReference>
<evidence type="ECO:0000313" key="8">
    <source>
        <dbReference type="Proteomes" id="UP000602647"/>
    </source>
</evidence>
<dbReference type="Proteomes" id="UP000602647">
    <property type="component" value="Unassembled WGS sequence"/>
</dbReference>
<dbReference type="CDD" id="cd03221">
    <property type="entry name" value="ABCF_EF-3"/>
    <property type="match status" value="2"/>
</dbReference>
<evidence type="ECO:0000256" key="5">
    <source>
        <dbReference type="SAM" id="MobiDB-lite"/>
    </source>
</evidence>
<feature type="region of interest" description="Disordered" evidence="5">
    <location>
        <begin position="561"/>
        <end position="600"/>
    </location>
</feature>
<keyword evidence="8" id="KW-1185">Reference proteome</keyword>
<feature type="domain" description="ABC transporter" evidence="6">
    <location>
        <begin position="334"/>
        <end position="552"/>
    </location>
</feature>
<dbReference type="GO" id="GO:0016887">
    <property type="term" value="F:ATP hydrolysis activity"/>
    <property type="evidence" value="ECO:0007669"/>
    <property type="project" value="InterPro"/>
</dbReference>
<evidence type="ECO:0000256" key="3">
    <source>
        <dbReference type="ARBA" id="ARBA00022840"/>
    </source>
</evidence>
<accession>A0A923NR48</accession>
<dbReference type="EMBL" id="JACRYT010000015">
    <property type="protein sequence ID" value="MBC6680558.1"/>
    <property type="molecule type" value="Genomic_DNA"/>
</dbReference>
<dbReference type="PROSITE" id="PS00211">
    <property type="entry name" value="ABC_TRANSPORTER_1"/>
    <property type="match status" value="2"/>
</dbReference>
<dbReference type="NCBIfam" id="NF000355">
    <property type="entry name" value="ribo_prot_ABC_F"/>
    <property type="match status" value="1"/>
</dbReference>
<gene>
    <name evidence="7" type="primary">abc-f</name>
    <name evidence="7" type="ORF">H9L42_12080</name>
</gene>
<evidence type="ECO:0000256" key="2">
    <source>
        <dbReference type="ARBA" id="ARBA00022741"/>
    </source>
</evidence>
<dbReference type="InterPro" id="IPR017871">
    <property type="entry name" value="ABC_transporter-like_CS"/>
</dbReference>
<dbReference type="SUPFAM" id="SSF52540">
    <property type="entry name" value="P-loop containing nucleoside triphosphate hydrolases"/>
    <property type="match status" value="2"/>
</dbReference>
<organism evidence="7 8">
    <name type="scientific">Zhenpiania hominis</name>
    <dbReference type="NCBI Taxonomy" id="2763644"/>
    <lineage>
        <taxon>Bacteria</taxon>
        <taxon>Bacillati</taxon>
        <taxon>Bacillota</taxon>
        <taxon>Clostridia</taxon>
        <taxon>Peptostreptococcales</taxon>
        <taxon>Anaerovoracaceae</taxon>
        <taxon>Zhenpiania</taxon>
    </lineage>
</organism>
<proteinExistence type="predicted"/>
<dbReference type="PROSITE" id="PS50893">
    <property type="entry name" value="ABC_TRANSPORTER_2"/>
    <property type="match status" value="2"/>
</dbReference>
<dbReference type="FunFam" id="3.40.50.300:FF:000011">
    <property type="entry name" value="Putative ABC transporter ATP-binding component"/>
    <property type="match status" value="1"/>
</dbReference>
<feature type="compositionally biased region" description="Basic and acidic residues" evidence="5">
    <location>
        <begin position="578"/>
        <end position="600"/>
    </location>
</feature>
<protein>
    <submittedName>
        <fullName evidence="7">ABC-F type ribosomal protection protein</fullName>
    </submittedName>
</protein>
<keyword evidence="2" id="KW-0547">Nucleotide-binding</keyword>
<keyword evidence="1" id="KW-0677">Repeat</keyword>
<dbReference type="InterPro" id="IPR003593">
    <property type="entry name" value="AAA+_ATPase"/>
</dbReference>
<evidence type="ECO:0000259" key="6">
    <source>
        <dbReference type="PROSITE" id="PS50893"/>
    </source>
</evidence>
<dbReference type="Pfam" id="PF12848">
    <property type="entry name" value="ABC_tran_Xtn"/>
    <property type="match status" value="1"/>
</dbReference>
<dbReference type="InterPro" id="IPR037118">
    <property type="entry name" value="Val-tRNA_synth_C_sf"/>
</dbReference>
<dbReference type="InterPro" id="IPR003439">
    <property type="entry name" value="ABC_transporter-like_ATP-bd"/>
</dbReference>
<evidence type="ECO:0000313" key="7">
    <source>
        <dbReference type="EMBL" id="MBC6680558.1"/>
    </source>
</evidence>
<dbReference type="Gene3D" id="1.10.287.380">
    <property type="entry name" value="Valyl-tRNA synthetase, C-terminal domain"/>
    <property type="match status" value="1"/>
</dbReference>
<reference evidence="7" key="1">
    <citation type="submission" date="2020-08" db="EMBL/GenBank/DDBJ databases">
        <title>Genome public.</title>
        <authorList>
            <person name="Liu C."/>
            <person name="Sun Q."/>
        </authorList>
    </citation>
    <scope>NUCLEOTIDE SEQUENCE</scope>
    <source>
        <strain evidence="7">BX12</strain>
    </source>
</reference>
<dbReference type="InterPro" id="IPR032781">
    <property type="entry name" value="ABC_tran_Xtn"/>
</dbReference>
<dbReference type="InterPro" id="IPR051309">
    <property type="entry name" value="ABCF_ATPase"/>
</dbReference>
<dbReference type="PANTHER" id="PTHR42855:SF2">
    <property type="entry name" value="DRUG RESISTANCE ABC TRANSPORTER,ATP-BINDING PROTEIN"/>
    <property type="match status" value="1"/>
</dbReference>
<feature type="domain" description="ABC transporter" evidence="6">
    <location>
        <begin position="4"/>
        <end position="264"/>
    </location>
</feature>
<dbReference type="PANTHER" id="PTHR42855">
    <property type="entry name" value="ABC TRANSPORTER ATP-BINDING SUBUNIT"/>
    <property type="match status" value="1"/>
</dbReference>
<sequence>MIILSAKDLTKTYGVDVILRDVSFHINEGDRIGIIGANGAGKTTLLKMLSGELSCDGGDFFLQSDKTIGYLKQSDNFRSEHTVIEEVEAIFSGMARMEEEMLELSAAISEKAEKGESGPEVDRMLARYDQMQQEYRDKGGYSYKSEMNGVLSSMAFGEEFYNKKISTLSGGERTRLALACLLLKKPDLLFLDEPTNHLDIGTLKWLEQYLKAYKGTILLVSHDRYFLDQIVNRIFEVENHRLETYEGSYSQYAEQKKQRRETQLRQYQNQQKEIARQEDMIRRFKERGTEKLAKRAASREKRLAAMERVERPEPLRGKMKLRFHQNFKSGNDVLLAEDLAKSFGYGMNEKRLFSGVNFDIKRGERICIVGPNGVGKTTLLKVIRGELSPTGGRLKVGYNVEFGYYDQEQSLLNDANTVLEELHDAYRLYTDTELRSILGRFLFQGEDVFLKVGSLSGGEKARLSLLKLMMSGPNVLLLDEPTNHLDIESREVFEDALLEFPGTVLVVSHDRYFLNKIPTRIFELGQEGITSYLGTYNYYVEKKQEIESGKQYLETLARDSAQEKASEASDMPQLNSSELRKLKKEEEARQRRLKRQQEDAEKRIEKLEAEISEIEEELCREEVMVDPERLRELSGQMEQLKQELSEEYDKWMELQEI</sequence>
<dbReference type="Pfam" id="PF00005">
    <property type="entry name" value="ABC_tran"/>
    <property type="match status" value="2"/>
</dbReference>
<dbReference type="RefSeq" id="WP_187303656.1">
    <property type="nucleotide sequence ID" value="NZ_JACRYT010000015.1"/>
</dbReference>
<dbReference type="InterPro" id="IPR032524">
    <property type="entry name" value="ABC_tran_C"/>
</dbReference>
<feature type="coiled-coil region" evidence="4">
    <location>
        <begin position="250"/>
        <end position="287"/>
    </location>
</feature>
<name>A0A923NR48_9FIRM</name>
<dbReference type="InterPro" id="IPR027417">
    <property type="entry name" value="P-loop_NTPase"/>
</dbReference>
<keyword evidence="4" id="KW-0175">Coiled coil</keyword>
<comment type="caution">
    <text evidence="7">The sequence shown here is derived from an EMBL/GenBank/DDBJ whole genome shotgun (WGS) entry which is preliminary data.</text>
</comment>
<evidence type="ECO:0000256" key="4">
    <source>
        <dbReference type="SAM" id="Coils"/>
    </source>
</evidence>
<dbReference type="SMART" id="SM00382">
    <property type="entry name" value="AAA"/>
    <property type="match status" value="2"/>
</dbReference>
<evidence type="ECO:0000256" key="1">
    <source>
        <dbReference type="ARBA" id="ARBA00022737"/>
    </source>
</evidence>